<organism evidence="2 3">
    <name type="scientific">Mycoplasmopsis gallinacea</name>
    <dbReference type="NCBI Taxonomy" id="29556"/>
    <lineage>
        <taxon>Bacteria</taxon>
        <taxon>Bacillati</taxon>
        <taxon>Mycoplasmatota</taxon>
        <taxon>Mycoplasmoidales</taxon>
        <taxon>Metamycoplasmataceae</taxon>
        <taxon>Mycoplasmopsis</taxon>
    </lineage>
</organism>
<accession>A0A6H0V445</accession>
<gene>
    <name evidence="2" type="ORF">GOQ20_03735</name>
</gene>
<protein>
    <recommendedName>
        <fullName evidence="4">Lipoprotein</fullName>
    </recommendedName>
</protein>
<sequence>MKLKSLLKLAPIVLGSSAFSFIVSCNKNNNENNKEISNKLYLEWEKESEKSLNFKLRETIWSHEERKLIKEYYVYKNKFTKTMFEFVDLVVEIVKFIEKSKINTNIDSKIKKFYNDYLQENMTWEEEESWNVLKNILNDYSNATQEQINQMKLDYSPYADVFQFSYVHFPQNIKIKKWNLIDWIGYEELTHIIIGHFKRITLLLFTYNENENKFLFINKDAEKLFKQRLIDLSNDFYLCFEKISEIHNTVHNYFLRNKSESFDDDKIGGRGYIDFKGKMESNIRIFRMLVNEFVLNESFYTN</sequence>
<name>A0A6H0V445_9BACT</name>
<feature type="signal peptide" evidence="1">
    <location>
        <begin position="1"/>
        <end position="20"/>
    </location>
</feature>
<dbReference type="PROSITE" id="PS51257">
    <property type="entry name" value="PROKAR_LIPOPROTEIN"/>
    <property type="match status" value="1"/>
</dbReference>
<reference evidence="2 3" key="1">
    <citation type="submission" date="2019-12" db="EMBL/GenBank/DDBJ databases">
        <title>Sequencing and analysis of the whole genome of Mycoplasma gallinaceum strain Peacock20181011.</title>
        <authorList>
            <person name="Liu X."/>
            <person name="Qin Z."/>
            <person name="Xu H."/>
        </authorList>
    </citation>
    <scope>NUCLEOTIDE SEQUENCE [LARGE SCALE GENOMIC DNA]</scope>
    <source>
        <strain evidence="2 3">Peacock20181011</strain>
    </source>
</reference>
<proteinExistence type="predicted"/>
<feature type="chain" id="PRO_5026326276" description="Lipoprotein" evidence="1">
    <location>
        <begin position="21"/>
        <end position="302"/>
    </location>
</feature>
<evidence type="ECO:0008006" key="4">
    <source>
        <dbReference type="Google" id="ProtNLM"/>
    </source>
</evidence>
<dbReference type="EMBL" id="CP047225">
    <property type="protein sequence ID" value="QIW62504.1"/>
    <property type="molecule type" value="Genomic_DNA"/>
</dbReference>
<evidence type="ECO:0000313" key="3">
    <source>
        <dbReference type="Proteomes" id="UP000503310"/>
    </source>
</evidence>
<dbReference type="AlphaFoldDB" id="A0A6H0V445"/>
<dbReference type="RefSeq" id="WP_167845458.1">
    <property type="nucleotide sequence ID" value="NZ_CP047225.1"/>
</dbReference>
<keyword evidence="1" id="KW-0732">Signal</keyword>
<evidence type="ECO:0000313" key="2">
    <source>
        <dbReference type="EMBL" id="QIW62504.1"/>
    </source>
</evidence>
<dbReference type="Proteomes" id="UP000503310">
    <property type="component" value="Chromosome"/>
</dbReference>
<evidence type="ECO:0000256" key="1">
    <source>
        <dbReference type="SAM" id="SignalP"/>
    </source>
</evidence>